<dbReference type="Pfam" id="PF11104">
    <property type="entry name" value="PilM_2"/>
    <property type="match status" value="1"/>
</dbReference>
<accession>A0A6M1RXH8</accession>
<keyword evidence="2" id="KW-1133">Transmembrane helix</keyword>
<feature type="region of interest" description="Disordered" evidence="1">
    <location>
        <begin position="496"/>
        <end position="519"/>
    </location>
</feature>
<gene>
    <name evidence="3" type="primary">pilM</name>
    <name evidence="3" type="ORF">G4L39_11620</name>
</gene>
<dbReference type="InterPro" id="IPR050696">
    <property type="entry name" value="FtsA/MreB"/>
</dbReference>
<evidence type="ECO:0000256" key="2">
    <source>
        <dbReference type="SAM" id="Phobius"/>
    </source>
</evidence>
<protein>
    <submittedName>
        <fullName evidence="3">Type IV pilus assembly protein PilM</fullName>
    </submittedName>
</protein>
<dbReference type="Gene3D" id="3.30.420.40">
    <property type="match status" value="2"/>
</dbReference>
<feature type="transmembrane region" description="Helical" evidence="2">
    <location>
        <begin position="377"/>
        <end position="396"/>
    </location>
</feature>
<dbReference type="InterPro" id="IPR005883">
    <property type="entry name" value="PilM"/>
</dbReference>
<organism evidence="3 4">
    <name type="scientific">Limisphaera ngatamarikiensis</name>
    <dbReference type="NCBI Taxonomy" id="1324935"/>
    <lineage>
        <taxon>Bacteria</taxon>
        <taxon>Pseudomonadati</taxon>
        <taxon>Verrucomicrobiota</taxon>
        <taxon>Verrucomicrobiia</taxon>
        <taxon>Limisphaerales</taxon>
        <taxon>Limisphaeraceae</taxon>
        <taxon>Limisphaera</taxon>
    </lineage>
</organism>
<feature type="compositionally biased region" description="Low complexity" evidence="1">
    <location>
        <begin position="537"/>
        <end position="574"/>
    </location>
</feature>
<reference evidence="3 4" key="1">
    <citation type="submission" date="2020-02" db="EMBL/GenBank/DDBJ databases">
        <title>Draft genome sequence of Limisphaera ngatamarikiensis NGM72.4T, a thermophilic Verrucomicrobia grouped in subdivision 3.</title>
        <authorList>
            <person name="Carere C.R."/>
            <person name="Steen J."/>
            <person name="Hugenholtz P."/>
            <person name="Stott M.B."/>
        </authorList>
    </citation>
    <scope>NUCLEOTIDE SEQUENCE [LARGE SCALE GENOMIC DNA]</scope>
    <source>
        <strain evidence="3 4">NGM72.4</strain>
    </source>
</reference>
<proteinExistence type="predicted"/>
<evidence type="ECO:0000256" key="1">
    <source>
        <dbReference type="SAM" id="MobiDB-lite"/>
    </source>
</evidence>
<feature type="region of interest" description="Disordered" evidence="1">
    <location>
        <begin position="535"/>
        <end position="574"/>
    </location>
</feature>
<keyword evidence="2" id="KW-0812">Transmembrane</keyword>
<dbReference type="RefSeq" id="WP_165108351.1">
    <property type="nucleotide sequence ID" value="NZ_JAAKYA010000079.1"/>
</dbReference>
<dbReference type="SUPFAM" id="SSF53067">
    <property type="entry name" value="Actin-like ATPase domain"/>
    <property type="match status" value="2"/>
</dbReference>
<dbReference type="CDD" id="cd24049">
    <property type="entry name" value="ASKHA_NBD_PilM"/>
    <property type="match status" value="1"/>
</dbReference>
<evidence type="ECO:0000313" key="4">
    <source>
        <dbReference type="Proteomes" id="UP000477311"/>
    </source>
</evidence>
<keyword evidence="4" id="KW-1185">Reference proteome</keyword>
<keyword evidence="2" id="KW-0472">Membrane</keyword>
<dbReference type="PANTHER" id="PTHR32432:SF3">
    <property type="entry name" value="ETHANOLAMINE UTILIZATION PROTEIN EUTJ"/>
    <property type="match status" value="1"/>
</dbReference>
<dbReference type="NCBIfam" id="TIGR01175">
    <property type="entry name" value="pilM"/>
    <property type="match status" value="1"/>
</dbReference>
<dbReference type="PANTHER" id="PTHR32432">
    <property type="entry name" value="CELL DIVISION PROTEIN FTSA-RELATED"/>
    <property type="match status" value="1"/>
</dbReference>
<name>A0A6M1RXH8_9BACT</name>
<comment type="caution">
    <text evidence="3">The sequence shown here is derived from an EMBL/GenBank/DDBJ whole genome shotgun (WGS) entry which is preliminary data.</text>
</comment>
<dbReference type="Proteomes" id="UP000477311">
    <property type="component" value="Unassembled WGS sequence"/>
</dbReference>
<feature type="compositionally biased region" description="Low complexity" evidence="1">
    <location>
        <begin position="500"/>
        <end position="519"/>
    </location>
</feature>
<sequence length="655" mass="72368">MASARSFLAVDFGAGTLKLAEFEPSESGGLRLKQYGFRPLGLQGSQESTREQVSLKALQEILAEKQIKARDLNVCAPGFHVFSKFVKLPPVDTGKVSQIIQYEAQQNVPFPLQEVVWDYQILGTTPAGELEVLLVAIKSEIVEGLFRLAETAGLNLLLTDVSPAALCNAFRYNYADVEECCMLLDIGAKTSNLLFFEKGKVFARSINLGANAITQDFAQEAKLRWEQAEKIKIAEGFVSLGGAYEEPENPHQAAIAKIARQFMTRLHIQVNQTIQFYRGQQGGSAPQRLYLAGGASIMPYTAQFFAEKLNIPVEYFNPLRSVEIDPAINLEELAKVAHAMGELVGLGLRNVAQCPVELNLMPPSTLRWQAFNQKKPYFIASAYSLVVIVAAVGFLFSRLATVMEEDLKTVSNDVQPLQAREQQFKRAHTELRRLQQNAEQLTTWMEQRYYWADLLMELRRILIRVEDATKQRLGADAGVWVERFITANLSARQTGWTELGPDAQPGVDQPQQQQQGPAGWDPEIRAIYEKRYGIKFPGGPATPANPEAPPATAEPENPEAPGGMPGVADTTATTTQTGDTNLIATVTLQCRAVDLSRVSPSANTELAIAVLRELQQSPMVSSEGTQFEGTIQPDEQTGTYTFGITLKLRKPIRIY</sequence>
<dbReference type="Gene3D" id="3.30.1490.300">
    <property type="match status" value="1"/>
</dbReference>
<evidence type="ECO:0000313" key="3">
    <source>
        <dbReference type="EMBL" id="NGO40034.1"/>
    </source>
</evidence>
<dbReference type="InterPro" id="IPR043129">
    <property type="entry name" value="ATPase_NBD"/>
</dbReference>
<dbReference type="AlphaFoldDB" id="A0A6M1RXH8"/>
<dbReference type="EMBL" id="JAAKYA010000079">
    <property type="protein sequence ID" value="NGO40034.1"/>
    <property type="molecule type" value="Genomic_DNA"/>
</dbReference>